<keyword evidence="3" id="KW-0539">Nucleus</keyword>
<evidence type="ECO:0000256" key="4">
    <source>
        <dbReference type="SAM" id="MobiDB-lite"/>
    </source>
</evidence>
<feature type="domain" description="Chromo" evidence="5">
    <location>
        <begin position="11"/>
        <end position="69"/>
    </location>
</feature>
<dbReference type="STRING" id="858893.H6CC34"/>
<sequence length="890" mass="100012">MSTSGRDDLEYEVERILAEDDSSGETLYLVKWLGYPDYQCTWEPYESFSNPQTLADWHQQLAQGDTLDDEDIAALQERMNAYAESGEDDCDRMQRGVLDGQISGTAVQDERSSTDDSELEQQPRESLPAPGSKRLLDAPADTESALIKQRRLSQPSLIKSRSRDHNGTPATSSSNLAPQALRSPTQGNDSSVMTMDSTMEQANKASRNTQQRTGERFKNLRHQNNYLKLARREPPPDMTKIDMRPPEEWISSGPSRSGTSAGNNRPSTQRDCEAHIMVPSEGSVGDKPDQESSPSLPRGRGDESGSRSVSQRADNGFAPQPRPASCNLEVPAFSRPMGGPLVTARNGRTWRRGDVVVHLLFGNHAVGDVKILQLPSWLRTKLLALKKPQDHTLDIHFQERNVVTVVTFSALSRWLDKPTVAVAPIESYEDTIQATDSLAEHLETNNVAAVWEYPLESETIVMILYSCRADGWRHFGRREVTMFEPRLHLLVRNKLPGFRLASDPVDVAAQPPRPGAVHTAVPLFHMEGVVQSPNQISTPPSVESTNDLDIWPIPTSMRSSSSLQNALGGARAGLANFPLTDIIFSTNMEDLLQIKDGSKRKLAIFLAFTVSHPIQANSVQKWLCSHINPRYIYTDAEKDGWSEWVEEIATKRGLIMFHEEHPSYCDLKLLSRYLASQARISCFSLSFEPRDDGLVYCAASKIFPRGTALFITERAMLRYPEESLHAMQWFAKSSVRKFDSWRLCLIPDAVEWILNQAGECESQNQQSYIGMLSVIHKLQMESYNWNAQQQDHDEETLLSNDSLHEPPGLTLSLPSLTCYQSRHNEGSPESEDTVGARDAILLEYFCGWAASKAGQYRKFLVLDDTLTNKTQQHSWHIQFWDPRKIKSEIK</sequence>
<accession>H6CC34</accession>
<feature type="compositionally biased region" description="Basic and acidic residues" evidence="4">
    <location>
        <begin position="230"/>
        <end position="247"/>
    </location>
</feature>
<dbReference type="InterPro" id="IPR000953">
    <property type="entry name" value="Chromo/chromo_shadow_dom"/>
</dbReference>
<comment type="subcellular location">
    <subcellularLocation>
        <location evidence="1">Nucleus</location>
    </subcellularLocation>
</comment>
<feature type="region of interest" description="Disordered" evidence="4">
    <location>
        <begin position="102"/>
        <end position="331"/>
    </location>
</feature>
<evidence type="ECO:0000313" key="6">
    <source>
        <dbReference type="EMBL" id="EHY61331.1"/>
    </source>
</evidence>
<evidence type="ECO:0000313" key="7">
    <source>
        <dbReference type="Proteomes" id="UP000007304"/>
    </source>
</evidence>
<evidence type="ECO:0000256" key="2">
    <source>
        <dbReference type="ARBA" id="ARBA00011353"/>
    </source>
</evidence>
<dbReference type="CDD" id="cd18966">
    <property type="entry name" value="chromodomain"/>
    <property type="match status" value="1"/>
</dbReference>
<dbReference type="Pfam" id="PF00385">
    <property type="entry name" value="Chromo"/>
    <property type="match status" value="1"/>
</dbReference>
<dbReference type="HOGENOM" id="CLU_009138_0_0_1"/>
<name>H6CC34_EXODN</name>
<dbReference type="InterPro" id="IPR051219">
    <property type="entry name" value="Heterochromatin_chromo-domain"/>
</dbReference>
<dbReference type="RefSeq" id="XP_009161792.1">
    <property type="nucleotide sequence ID" value="XM_009163544.1"/>
</dbReference>
<keyword evidence="7" id="KW-1185">Reference proteome</keyword>
<feature type="compositionally biased region" description="Polar residues" evidence="4">
    <location>
        <begin position="252"/>
        <end position="267"/>
    </location>
</feature>
<dbReference type="PANTHER" id="PTHR22812">
    <property type="entry name" value="CHROMOBOX PROTEIN"/>
    <property type="match status" value="1"/>
</dbReference>
<dbReference type="AlphaFoldDB" id="H6CC34"/>
<comment type="subunit">
    <text evidence="2">Component of the NuA4 histone acetyltransferase complex.</text>
</comment>
<dbReference type="InParanoid" id="H6CC34"/>
<dbReference type="GO" id="GO:0005634">
    <property type="term" value="C:nucleus"/>
    <property type="evidence" value="ECO:0007669"/>
    <property type="project" value="UniProtKB-SubCell"/>
</dbReference>
<dbReference type="OMA" id="WKIMFRP"/>
<dbReference type="GeneID" id="20313904"/>
<organism evidence="6 7">
    <name type="scientific">Exophiala dermatitidis (strain ATCC 34100 / CBS 525.76 / NIH/UT8656)</name>
    <name type="common">Black yeast</name>
    <name type="synonym">Wangiella dermatitidis</name>
    <dbReference type="NCBI Taxonomy" id="858893"/>
    <lineage>
        <taxon>Eukaryota</taxon>
        <taxon>Fungi</taxon>
        <taxon>Dikarya</taxon>
        <taxon>Ascomycota</taxon>
        <taxon>Pezizomycotina</taxon>
        <taxon>Eurotiomycetes</taxon>
        <taxon>Chaetothyriomycetidae</taxon>
        <taxon>Chaetothyriales</taxon>
        <taxon>Herpotrichiellaceae</taxon>
        <taxon>Exophiala</taxon>
    </lineage>
</organism>
<dbReference type="OrthoDB" id="4120937at2759"/>
<evidence type="ECO:0000256" key="1">
    <source>
        <dbReference type="ARBA" id="ARBA00004123"/>
    </source>
</evidence>
<dbReference type="InterPro" id="IPR016197">
    <property type="entry name" value="Chromo-like_dom_sf"/>
</dbReference>
<dbReference type="EMBL" id="JH226138">
    <property type="protein sequence ID" value="EHY61331.1"/>
    <property type="molecule type" value="Genomic_DNA"/>
</dbReference>
<dbReference type="VEuPathDB" id="FungiDB:HMPREF1120_09265"/>
<dbReference type="InterPro" id="IPR023780">
    <property type="entry name" value="Chromo_domain"/>
</dbReference>
<feature type="compositionally biased region" description="Polar residues" evidence="4">
    <location>
        <begin position="168"/>
        <end position="212"/>
    </location>
</feature>
<dbReference type="Gene3D" id="2.40.50.40">
    <property type="match status" value="1"/>
</dbReference>
<reference evidence="6" key="1">
    <citation type="submission" date="2011-07" db="EMBL/GenBank/DDBJ databases">
        <title>The Genome Sequence of Exophiala (Wangiella) dermatitidis NIH/UT8656.</title>
        <authorList>
            <consortium name="The Broad Institute Genome Sequencing Platform"/>
            <person name="Cuomo C."/>
            <person name="Wang Z."/>
            <person name="Hunicke-Smith S."/>
            <person name="Szanislo P.J."/>
            <person name="Earl A."/>
            <person name="Young S.K."/>
            <person name="Zeng Q."/>
            <person name="Gargeya S."/>
            <person name="Fitzgerald M."/>
            <person name="Haas B."/>
            <person name="Abouelleil A."/>
            <person name="Alvarado L."/>
            <person name="Arachchi H.M."/>
            <person name="Berlin A."/>
            <person name="Brown A."/>
            <person name="Chapman S.B."/>
            <person name="Chen Z."/>
            <person name="Dunbar C."/>
            <person name="Freedman E."/>
            <person name="Gearin G."/>
            <person name="Gellesch M."/>
            <person name="Goldberg J."/>
            <person name="Griggs A."/>
            <person name="Gujja S."/>
            <person name="Heiman D."/>
            <person name="Howarth C."/>
            <person name="Larson L."/>
            <person name="Lui A."/>
            <person name="MacDonald P.J.P."/>
            <person name="Montmayeur A."/>
            <person name="Murphy C."/>
            <person name="Neiman D."/>
            <person name="Pearson M."/>
            <person name="Priest M."/>
            <person name="Roberts A."/>
            <person name="Saif S."/>
            <person name="Shea T."/>
            <person name="Shenoy N."/>
            <person name="Sisk P."/>
            <person name="Stolte C."/>
            <person name="Sykes S."/>
            <person name="Wortman J."/>
            <person name="Nusbaum C."/>
            <person name="Birren B."/>
        </authorList>
    </citation>
    <scope>NUCLEOTIDE SEQUENCE</scope>
    <source>
        <strain evidence="6">NIH/UT8656</strain>
    </source>
</reference>
<dbReference type="Proteomes" id="UP000007304">
    <property type="component" value="Unassembled WGS sequence"/>
</dbReference>
<evidence type="ECO:0000259" key="5">
    <source>
        <dbReference type="PROSITE" id="PS50013"/>
    </source>
</evidence>
<dbReference type="SUPFAM" id="SSF54160">
    <property type="entry name" value="Chromo domain-like"/>
    <property type="match status" value="1"/>
</dbReference>
<protein>
    <recommendedName>
        <fullName evidence="5">Chromo domain-containing protein</fullName>
    </recommendedName>
</protein>
<dbReference type="PROSITE" id="PS50013">
    <property type="entry name" value="CHROMO_2"/>
    <property type="match status" value="1"/>
</dbReference>
<evidence type="ECO:0000256" key="3">
    <source>
        <dbReference type="ARBA" id="ARBA00023242"/>
    </source>
</evidence>
<dbReference type="eggNOG" id="ENOG502STGS">
    <property type="taxonomic scope" value="Eukaryota"/>
</dbReference>
<gene>
    <name evidence="6" type="ORF">HMPREF1120_09265</name>
</gene>
<proteinExistence type="predicted"/>
<dbReference type="GO" id="GO:0006338">
    <property type="term" value="P:chromatin remodeling"/>
    <property type="evidence" value="ECO:0007669"/>
    <property type="project" value="UniProtKB-ARBA"/>
</dbReference>
<dbReference type="SMART" id="SM00298">
    <property type="entry name" value="CHROMO"/>
    <property type="match status" value="1"/>
</dbReference>